<accession>A0AA35YQQ2</accession>
<dbReference type="PANTHER" id="PTHR45181:SF11">
    <property type="entry name" value="DNAJ DOMAIN, TETRATRICOPEPTIDE-LIKE HELICAL DOMAIN SUPERFAMILY"/>
    <property type="match status" value="1"/>
</dbReference>
<evidence type="ECO:0000313" key="2">
    <source>
        <dbReference type="Proteomes" id="UP001177003"/>
    </source>
</evidence>
<dbReference type="EMBL" id="OX465080">
    <property type="protein sequence ID" value="CAI9278283.1"/>
    <property type="molecule type" value="Genomic_DNA"/>
</dbReference>
<name>A0AA35YQQ2_LACSI</name>
<gene>
    <name evidence="1" type="ORF">LSALG_LOCUS18157</name>
</gene>
<dbReference type="Proteomes" id="UP001177003">
    <property type="component" value="Chromosome 4"/>
</dbReference>
<evidence type="ECO:0000313" key="1">
    <source>
        <dbReference type="EMBL" id="CAI9278283.1"/>
    </source>
</evidence>
<reference evidence="1" key="1">
    <citation type="submission" date="2023-04" db="EMBL/GenBank/DDBJ databases">
        <authorList>
            <person name="Vijverberg K."/>
            <person name="Xiong W."/>
            <person name="Schranz E."/>
        </authorList>
    </citation>
    <scope>NUCLEOTIDE SEQUENCE</scope>
</reference>
<protein>
    <submittedName>
        <fullName evidence="1">Uncharacterized protein</fullName>
    </submittedName>
</protein>
<sequence length="222" mass="25268">MLEPKPKPVTSVPTILEPLLEPRNRFWFREDTKEKSTSLPPPISAAATKRMINNRILGPDFGFINQFYSNLCRYLLFKVSGGTRVEEISCSFLLPGLLCSKTILVKAVGVVDTSPDTVVEMFLNVDKHRRYEEEPQVFDGMSHTKRRRFADVEAGNEAFQNDKHTEATDHYSAEISKSIESHSFAVVCFCNHVTPNQYLGEVIDDPNCKRDCLHLIKWGSSW</sequence>
<dbReference type="AlphaFoldDB" id="A0AA35YQQ2"/>
<organism evidence="1 2">
    <name type="scientific">Lactuca saligna</name>
    <name type="common">Willowleaf lettuce</name>
    <dbReference type="NCBI Taxonomy" id="75948"/>
    <lineage>
        <taxon>Eukaryota</taxon>
        <taxon>Viridiplantae</taxon>
        <taxon>Streptophyta</taxon>
        <taxon>Embryophyta</taxon>
        <taxon>Tracheophyta</taxon>
        <taxon>Spermatophyta</taxon>
        <taxon>Magnoliopsida</taxon>
        <taxon>eudicotyledons</taxon>
        <taxon>Gunneridae</taxon>
        <taxon>Pentapetalae</taxon>
        <taxon>asterids</taxon>
        <taxon>campanulids</taxon>
        <taxon>Asterales</taxon>
        <taxon>Asteraceae</taxon>
        <taxon>Cichorioideae</taxon>
        <taxon>Cichorieae</taxon>
        <taxon>Lactucinae</taxon>
        <taxon>Lactuca</taxon>
    </lineage>
</organism>
<keyword evidence="2" id="KW-1185">Reference proteome</keyword>
<dbReference type="PANTHER" id="PTHR45181">
    <property type="entry name" value="HEAT SHOCK PROTEIN DNAJ WITH TETRATRICOPEPTIDE REPEAT-CONTAINING PROTEIN"/>
    <property type="match status" value="1"/>
</dbReference>
<proteinExistence type="predicted"/>